<protein>
    <submittedName>
        <fullName evidence="2">Uncharacterized protein</fullName>
    </submittedName>
</protein>
<keyword evidence="1" id="KW-0812">Transmembrane</keyword>
<dbReference type="InParanoid" id="A0A1D2VDV7"/>
<evidence type="ECO:0000313" key="2">
    <source>
        <dbReference type="EMBL" id="ODV59874.1"/>
    </source>
</evidence>
<dbReference type="GeneID" id="30962332"/>
<name>A0A1D2VDV7_9ASCO</name>
<gene>
    <name evidence="2" type="ORF">ASCRUDRAFT_107688</name>
</gene>
<keyword evidence="3" id="KW-1185">Reference proteome</keyword>
<accession>A0A1D2VDV7</accession>
<feature type="transmembrane region" description="Helical" evidence="1">
    <location>
        <begin position="48"/>
        <end position="69"/>
    </location>
</feature>
<dbReference type="Proteomes" id="UP000095038">
    <property type="component" value="Unassembled WGS sequence"/>
</dbReference>
<proteinExistence type="predicted"/>
<reference evidence="3" key="1">
    <citation type="submission" date="2016-05" db="EMBL/GenBank/DDBJ databases">
        <title>Comparative genomics of biotechnologically important yeasts.</title>
        <authorList>
            <consortium name="DOE Joint Genome Institute"/>
            <person name="Riley R."/>
            <person name="Haridas S."/>
            <person name="Wolfe K.H."/>
            <person name="Lopes M.R."/>
            <person name="Hittinger C.T."/>
            <person name="Goker M."/>
            <person name="Salamov A."/>
            <person name="Wisecaver J."/>
            <person name="Long T.M."/>
            <person name="Aerts A.L."/>
            <person name="Barry K."/>
            <person name="Choi C."/>
            <person name="Clum A."/>
            <person name="Coughlan A.Y."/>
            <person name="Deshpande S."/>
            <person name="Douglass A.P."/>
            <person name="Hanson S.J."/>
            <person name="Klenk H.-P."/>
            <person name="Labutti K."/>
            <person name="Lapidus A."/>
            <person name="Lindquist E."/>
            <person name="Lipzen A."/>
            <person name="Meier-Kolthoff J.P."/>
            <person name="Ohm R.A."/>
            <person name="Otillar R.P."/>
            <person name="Pangilinan J."/>
            <person name="Peng Y."/>
            <person name="Rokas A."/>
            <person name="Rosa C.A."/>
            <person name="Scheuner C."/>
            <person name="Sibirny A.A."/>
            <person name="Slot J.C."/>
            <person name="Stielow J.B."/>
            <person name="Sun H."/>
            <person name="Kurtzman C.P."/>
            <person name="Blackwell M."/>
            <person name="Grigoriev I.V."/>
            <person name="Jeffries T.W."/>
        </authorList>
    </citation>
    <scope>NUCLEOTIDE SEQUENCE [LARGE SCALE GENOMIC DNA]</scope>
    <source>
        <strain evidence="3">DSM 1968</strain>
    </source>
</reference>
<feature type="transmembrane region" description="Helical" evidence="1">
    <location>
        <begin position="24"/>
        <end position="42"/>
    </location>
</feature>
<keyword evidence="1" id="KW-1133">Transmembrane helix</keyword>
<sequence length="81" mass="9712">MENRPINFIKAFFHKLLRFLRNGYILYFLLLSYRICSAQIVISKETFFFVFFCPIPCFKILSICDLHIIKIIIKFATIELN</sequence>
<dbReference type="AlphaFoldDB" id="A0A1D2VDV7"/>
<keyword evidence="1" id="KW-0472">Membrane</keyword>
<dbReference type="EMBL" id="KV454484">
    <property type="protein sequence ID" value="ODV59874.1"/>
    <property type="molecule type" value="Genomic_DNA"/>
</dbReference>
<evidence type="ECO:0000256" key="1">
    <source>
        <dbReference type="SAM" id="Phobius"/>
    </source>
</evidence>
<evidence type="ECO:0000313" key="3">
    <source>
        <dbReference type="Proteomes" id="UP000095038"/>
    </source>
</evidence>
<dbReference type="RefSeq" id="XP_020046181.1">
    <property type="nucleotide sequence ID" value="XM_020188696.1"/>
</dbReference>
<organism evidence="2 3">
    <name type="scientific">Ascoidea rubescens DSM 1968</name>
    <dbReference type="NCBI Taxonomy" id="1344418"/>
    <lineage>
        <taxon>Eukaryota</taxon>
        <taxon>Fungi</taxon>
        <taxon>Dikarya</taxon>
        <taxon>Ascomycota</taxon>
        <taxon>Saccharomycotina</taxon>
        <taxon>Saccharomycetes</taxon>
        <taxon>Ascoideaceae</taxon>
        <taxon>Ascoidea</taxon>
    </lineage>
</organism>